<dbReference type="EMBL" id="CP013388">
    <property type="protein sequence ID" value="AOJ06374.1"/>
    <property type="molecule type" value="Genomic_DNA"/>
</dbReference>
<dbReference type="RefSeq" id="WP_066492287.1">
    <property type="nucleotide sequence ID" value="NZ_CP013388.1"/>
</dbReference>
<evidence type="ECO:0000313" key="1">
    <source>
        <dbReference type="EMBL" id="AOJ06374.1"/>
    </source>
</evidence>
<dbReference type="GO" id="GO:0003677">
    <property type="term" value="F:DNA binding"/>
    <property type="evidence" value="ECO:0007669"/>
    <property type="project" value="UniProtKB-KW"/>
</dbReference>
<gene>
    <name evidence="1" type="ORF">WS71_02815</name>
</gene>
<protein>
    <submittedName>
        <fullName evidence="1">DNA-binding protein</fullName>
    </submittedName>
</protein>
<proteinExistence type="predicted"/>
<name>A0A1B4FRR2_9BURK</name>
<keyword evidence="1" id="KW-0238">DNA-binding</keyword>
<dbReference type="Proteomes" id="UP000067711">
    <property type="component" value="Chromosome 2"/>
</dbReference>
<organism evidence="1 2">
    <name type="scientific">Burkholderia mayonis</name>
    <dbReference type="NCBI Taxonomy" id="1385591"/>
    <lineage>
        <taxon>Bacteria</taxon>
        <taxon>Pseudomonadati</taxon>
        <taxon>Pseudomonadota</taxon>
        <taxon>Betaproteobacteria</taxon>
        <taxon>Burkholderiales</taxon>
        <taxon>Burkholderiaceae</taxon>
        <taxon>Burkholderia</taxon>
        <taxon>pseudomallei group</taxon>
    </lineage>
</organism>
<dbReference type="InterPro" id="IPR026365">
    <property type="entry name" value="BcepMu_gp16"/>
</dbReference>
<dbReference type="NCBIfam" id="TIGR04111">
    <property type="entry name" value="BcepMu_gp16"/>
    <property type="match status" value="1"/>
</dbReference>
<accession>A0A1B4FRR2</accession>
<sequence length="82" mass="8726">MKLRTAAEARAELQSKGVSITQWAIANQFSPNLVFEVLGGRKKCIRGQAHEIAVKLGLKAGEICSDPATALAPIRRRAAAVA</sequence>
<dbReference type="AlphaFoldDB" id="A0A1B4FRR2"/>
<evidence type="ECO:0000313" key="2">
    <source>
        <dbReference type="Proteomes" id="UP000067711"/>
    </source>
</evidence>
<reference evidence="1 2" key="1">
    <citation type="submission" date="2015-12" db="EMBL/GenBank/DDBJ databases">
        <title>Diversity of Burkholderia near neighbor genomes.</title>
        <authorList>
            <person name="Sahl J."/>
            <person name="Wagner D."/>
            <person name="Keim P."/>
        </authorList>
    </citation>
    <scope>NUCLEOTIDE SEQUENCE [LARGE SCALE GENOMIC DNA]</scope>
    <source>
        <strain evidence="1 2">BDU8</strain>
    </source>
</reference>